<name>A0AAD7IKT6_9AGAR</name>
<accession>A0AAD7IKT6</accession>
<keyword evidence="2" id="KW-1185">Reference proteome</keyword>
<sequence>MRLDEAPLCLGFEEDFCGEGEWWEVMKGGGVWERNHPRPLSLRSRPLRLRQRRIRNNDFLFKQQLPPKRPLYIVGVGYVNGTTYNATDCIFNLTSPNGEQRGRTAMSTSSSPPLTPICFSFYPPFTVLHLQPHSIRGYPPRILSSLSPCENGDDVIPSRRGWRYVVDTFAMVEISFSVIFARTAYSPSWIGWPSDCLLLGFFAGSQGRGTDEGARARPRGARAVVLGAARQCTGSLSSPAAPANSCAS</sequence>
<proteinExistence type="predicted"/>
<comment type="caution">
    <text evidence="1">The sequence shown here is derived from an EMBL/GenBank/DDBJ whole genome shotgun (WGS) entry which is preliminary data.</text>
</comment>
<gene>
    <name evidence="1" type="ORF">B0H16DRAFT_977761</name>
</gene>
<dbReference type="Proteomes" id="UP001215598">
    <property type="component" value="Unassembled WGS sequence"/>
</dbReference>
<evidence type="ECO:0000313" key="1">
    <source>
        <dbReference type="EMBL" id="KAJ7745347.1"/>
    </source>
</evidence>
<reference evidence="1" key="1">
    <citation type="submission" date="2023-03" db="EMBL/GenBank/DDBJ databases">
        <title>Massive genome expansion in bonnet fungi (Mycena s.s.) driven by repeated elements and novel gene families across ecological guilds.</title>
        <authorList>
            <consortium name="Lawrence Berkeley National Laboratory"/>
            <person name="Harder C.B."/>
            <person name="Miyauchi S."/>
            <person name="Viragh M."/>
            <person name="Kuo A."/>
            <person name="Thoen E."/>
            <person name="Andreopoulos B."/>
            <person name="Lu D."/>
            <person name="Skrede I."/>
            <person name="Drula E."/>
            <person name="Henrissat B."/>
            <person name="Morin E."/>
            <person name="Kohler A."/>
            <person name="Barry K."/>
            <person name="LaButti K."/>
            <person name="Morin E."/>
            <person name="Salamov A."/>
            <person name="Lipzen A."/>
            <person name="Mereny Z."/>
            <person name="Hegedus B."/>
            <person name="Baldrian P."/>
            <person name="Stursova M."/>
            <person name="Weitz H."/>
            <person name="Taylor A."/>
            <person name="Grigoriev I.V."/>
            <person name="Nagy L.G."/>
            <person name="Martin F."/>
            <person name="Kauserud H."/>
        </authorList>
    </citation>
    <scope>NUCLEOTIDE SEQUENCE</scope>
    <source>
        <strain evidence="1">CBHHK182m</strain>
    </source>
</reference>
<dbReference type="EMBL" id="JARKIB010000083">
    <property type="protein sequence ID" value="KAJ7745347.1"/>
    <property type="molecule type" value="Genomic_DNA"/>
</dbReference>
<evidence type="ECO:0000313" key="2">
    <source>
        <dbReference type="Proteomes" id="UP001215598"/>
    </source>
</evidence>
<protein>
    <submittedName>
        <fullName evidence="1">Uncharacterized protein</fullName>
    </submittedName>
</protein>
<organism evidence="1 2">
    <name type="scientific">Mycena metata</name>
    <dbReference type="NCBI Taxonomy" id="1033252"/>
    <lineage>
        <taxon>Eukaryota</taxon>
        <taxon>Fungi</taxon>
        <taxon>Dikarya</taxon>
        <taxon>Basidiomycota</taxon>
        <taxon>Agaricomycotina</taxon>
        <taxon>Agaricomycetes</taxon>
        <taxon>Agaricomycetidae</taxon>
        <taxon>Agaricales</taxon>
        <taxon>Marasmiineae</taxon>
        <taxon>Mycenaceae</taxon>
        <taxon>Mycena</taxon>
    </lineage>
</organism>
<dbReference type="AlphaFoldDB" id="A0AAD7IKT6"/>